<keyword evidence="3" id="KW-0963">Cytoplasm</keyword>
<dbReference type="AlphaFoldDB" id="A0AAP5NHJ3"/>
<evidence type="ECO:0000313" key="11">
    <source>
        <dbReference type="Proteomes" id="UP001245561"/>
    </source>
</evidence>
<feature type="domain" description="PTS EIIA type-4" evidence="8">
    <location>
        <begin position="3"/>
        <end position="135"/>
    </location>
</feature>
<evidence type="ECO:0000259" key="8">
    <source>
        <dbReference type="PROSITE" id="PS51096"/>
    </source>
</evidence>
<name>A0AAP5NHJ3_9ENTE</name>
<accession>A0AAP5NHJ3</accession>
<keyword evidence="4 10" id="KW-0762">Sugar transport</keyword>
<dbReference type="SUPFAM" id="SSF53062">
    <property type="entry name" value="PTS system fructose IIA component-like"/>
    <property type="match status" value="1"/>
</dbReference>
<evidence type="ECO:0000256" key="2">
    <source>
        <dbReference type="ARBA" id="ARBA00022448"/>
    </source>
</evidence>
<dbReference type="CDD" id="cd00006">
    <property type="entry name" value="PTS_IIA_man"/>
    <property type="match status" value="1"/>
</dbReference>
<evidence type="ECO:0000256" key="6">
    <source>
        <dbReference type="ARBA" id="ARBA00022683"/>
    </source>
</evidence>
<dbReference type="InterPro" id="IPR036662">
    <property type="entry name" value="PTS_EIIA_man-typ_sf"/>
</dbReference>
<protein>
    <submittedName>
        <fullName evidence="10">PTS sugar transporter subunit IIA</fullName>
    </submittedName>
</protein>
<dbReference type="InterPro" id="IPR033887">
    <property type="entry name" value="PTS_IIA_man"/>
</dbReference>
<dbReference type="Gene3D" id="3.40.50.510">
    <property type="entry name" value="Phosphotransferase system, mannose-type IIA component"/>
    <property type="match status" value="1"/>
</dbReference>
<evidence type="ECO:0000256" key="1">
    <source>
        <dbReference type="ARBA" id="ARBA00004496"/>
    </source>
</evidence>
<keyword evidence="12" id="KW-1185">Reference proteome</keyword>
<dbReference type="Proteomes" id="UP001245561">
    <property type="component" value="Unassembled WGS sequence"/>
</dbReference>
<sequence length="135" mass="15073">MEKEPILILTHNGWGLELLKSVQMIVGEISNVYEVALNAEDSLPDYLERVTEQIKQLKWKDKLLILTDIRGGTPSNVALRLSKDYEVVAMSGLCASMLLEAVMKQDAGGFTRSMVQEIHTSVIDSCQILELPINK</sequence>
<keyword evidence="5" id="KW-0808">Transferase</keyword>
<dbReference type="InterPro" id="IPR051471">
    <property type="entry name" value="Bacterial_PTS_sugar_comp"/>
</dbReference>
<dbReference type="PANTHER" id="PTHR33799:SF1">
    <property type="entry name" value="PTS SYSTEM MANNOSE-SPECIFIC EIIAB COMPONENT-RELATED"/>
    <property type="match status" value="1"/>
</dbReference>
<dbReference type="GO" id="GO:0009401">
    <property type="term" value="P:phosphoenolpyruvate-dependent sugar phosphotransferase system"/>
    <property type="evidence" value="ECO:0007669"/>
    <property type="project" value="UniProtKB-KW"/>
</dbReference>
<evidence type="ECO:0000313" key="12">
    <source>
        <dbReference type="Proteomes" id="UP001256547"/>
    </source>
</evidence>
<dbReference type="GO" id="GO:0016020">
    <property type="term" value="C:membrane"/>
    <property type="evidence" value="ECO:0007669"/>
    <property type="project" value="InterPro"/>
</dbReference>
<keyword evidence="7" id="KW-0418">Kinase</keyword>
<dbReference type="Proteomes" id="UP001256547">
    <property type="component" value="Unassembled WGS sequence"/>
</dbReference>
<dbReference type="EMBL" id="JARPYR010000024">
    <property type="protein sequence ID" value="MDT2597516.1"/>
    <property type="molecule type" value="Genomic_DNA"/>
</dbReference>
<dbReference type="RefSeq" id="WP_137604501.1">
    <property type="nucleotide sequence ID" value="NZ_JARPYR010000024.1"/>
</dbReference>
<evidence type="ECO:0000313" key="10">
    <source>
        <dbReference type="EMBL" id="MDT2638239.1"/>
    </source>
</evidence>
<proteinExistence type="predicted"/>
<dbReference type="GO" id="GO:0005737">
    <property type="term" value="C:cytoplasm"/>
    <property type="evidence" value="ECO:0007669"/>
    <property type="project" value="UniProtKB-SubCell"/>
</dbReference>
<evidence type="ECO:0000256" key="3">
    <source>
        <dbReference type="ARBA" id="ARBA00022490"/>
    </source>
</evidence>
<evidence type="ECO:0000256" key="4">
    <source>
        <dbReference type="ARBA" id="ARBA00022597"/>
    </source>
</evidence>
<evidence type="ECO:0000256" key="5">
    <source>
        <dbReference type="ARBA" id="ARBA00022679"/>
    </source>
</evidence>
<dbReference type="PROSITE" id="PS51096">
    <property type="entry name" value="PTS_EIIA_TYPE_4"/>
    <property type="match status" value="1"/>
</dbReference>
<dbReference type="InterPro" id="IPR004701">
    <property type="entry name" value="PTS_EIIA_man-typ"/>
</dbReference>
<keyword evidence="2" id="KW-0813">Transport</keyword>
<keyword evidence="6" id="KW-0598">Phosphotransferase system</keyword>
<comment type="subcellular location">
    <subcellularLocation>
        <location evidence="1">Cytoplasm</location>
    </subcellularLocation>
</comment>
<dbReference type="PANTHER" id="PTHR33799">
    <property type="entry name" value="PTS PERMEASE-RELATED-RELATED"/>
    <property type="match status" value="1"/>
</dbReference>
<organism evidence="10 11">
    <name type="scientific">Enterococcus dongliensis</name>
    <dbReference type="NCBI Taxonomy" id="2559925"/>
    <lineage>
        <taxon>Bacteria</taxon>
        <taxon>Bacillati</taxon>
        <taxon>Bacillota</taxon>
        <taxon>Bacilli</taxon>
        <taxon>Lactobacillales</taxon>
        <taxon>Enterococcaceae</taxon>
        <taxon>Enterococcus</taxon>
    </lineage>
</organism>
<reference evidence="10 12" key="1">
    <citation type="submission" date="2023-03" db="EMBL/GenBank/DDBJ databases">
        <authorList>
            <person name="Shen W."/>
            <person name="Cai J."/>
        </authorList>
    </citation>
    <scope>NUCLEOTIDE SEQUENCE</scope>
    <source>
        <strain evidence="10">P55-2</strain>
        <strain evidence="9 12">P72-2</strain>
    </source>
</reference>
<evidence type="ECO:0000313" key="9">
    <source>
        <dbReference type="EMBL" id="MDT2597516.1"/>
    </source>
</evidence>
<comment type="caution">
    <text evidence="10">The sequence shown here is derived from an EMBL/GenBank/DDBJ whole genome shotgun (WGS) entry which is preliminary data.</text>
</comment>
<dbReference type="Pfam" id="PF03610">
    <property type="entry name" value="EIIA-man"/>
    <property type="match status" value="1"/>
</dbReference>
<dbReference type="GO" id="GO:0016301">
    <property type="term" value="F:kinase activity"/>
    <property type="evidence" value="ECO:0007669"/>
    <property type="project" value="UniProtKB-KW"/>
</dbReference>
<evidence type="ECO:0000256" key="7">
    <source>
        <dbReference type="ARBA" id="ARBA00022777"/>
    </source>
</evidence>
<dbReference type="EMBL" id="JARPYT010000022">
    <property type="protein sequence ID" value="MDT2638239.1"/>
    <property type="molecule type" value="Genomic_DNA"/>
</dbReference>
<gene>
    <name evidence="10" type="ORF">P7D36_12175</name>
    <name evidence="9" type="ORF">P7D39_10935</name>
</gene>